<dbReference type="InterPro" id="IPR041457">
    <property type="entry name" value="CxC2_KDZ-assoc"/>
</dbReference>
<evidence type="ECO:0000313" key="2">
    <source>
        <dbReference type="EMBL" id="KAG1898525.1"/>
    </source>
</evidence>
<sequence>MFLPYSGVHSLMIRFCRCLNACTTDKQLFEMGMFPASFTWPKTAFTFSVLDGFALDNLECGTSAMNYYNKLRRMMSSIFPQLVPDRYRELMRVARQWRRLKLLKWNGFGYERRRPTSGELALFCPACPQPGINAPLPANRHPNDPSWLYARSLVMDGNLKAEHLHPTHPEDEVWLTVDQCFMVSKDRYKAHLAIAKDVVQPHRTNGLSQALTFYDINCQYNKHFRHRVNESLYLSLPSGMEIILGIGLWHVHGHQDKCYVWYASMFITGAARIDEYHFSRRERDMICMS</sequence>
<feature type="domain" description="CxC2-like cysteine cluster KDZ transposase-associated" evidence="1">
    <location>
        <begin position="5"/>
        <end position="76"/>
    </location>
</feature>
<dbReference type="Proteomes" id="UP001195769">
    <property type="component" value="Unassembled WGS sequence"/>
</dbReference>
<protein>
    <recommendedName>
        <fullName evidence="1">CxC2-like cysteine cluster KDZ transposase-associated domain-containing protein</fullName>
    </recommendedName>
</protein>
<dbReference type="RefSeq" id="XP_041224101.1">
    <property type="nucleotide sequence ID" value="XM_041364402.1"/>
</dbReference>
<proteinExistence type="predicted"/>
<organism evidence="2 3">
    <name type="scientific">Suillus fuscotomentosus</name>
    <dbReference type="NCBI Taxonomy" id="1912939"/>
    <lineage>
        <taxon>Eukaryota</taxon>
        <taxon>Fungi</taxon>
        <taxon>Dikarya</taxon>
        <taxon>Basidiomycota</taxon>
        <taxon>Agaricomycotina</taxon>
        <taxon>Agaricomycetes</taxon>
        <taxon>Agaricomycetidae</taxon>
        <taxon>Boletales</taxon>
        <taxon>Suillineae</taxon>
        <taxon>Suillaceae</taxon>
        <taxon>Suillus</taxon>
    </lineage>
</organism>
<dbReference type="EMBL" id="JABBWK010000039">
    <property type="protein sequence ID" value="KAG1898525.1"/>
    <property type="molecule type" value="Genomic_DNA"/>
</dbReference>
<evidence type="ECO:0000259" key="1">
    <source>
        <dbReference type="Pfam" id="PF18803"/>
    </source>
</evidence>
<gene>
    <name evidence="2" type="ORF">F5891DRAFT_1129506</name>
</gene>
<reference evidence="2" key="1">
    <citation type="journal article" date="2020" name="New Phytol.">
        <title>Comparative genomics reveals dynamic genome evolution in host specialist ectomycorrhizal fungi.</title>
        <authorList>
            <person name="Lofgren L.A."/>
            <person name="Nguyen N.H."/>
            <person name="Vilgalys R."/>
            <person name="Ruytinx J."/>
            <person name="Liao H.L."/>
            <person name="Branco S."/>
            <person name="Kuo A."/>
            <person name="LaButti K."/>
            <person name="Lipzen A."/>
            <person name="Andreopoulos W."/>
            <person name="Pangilinan J."/>
            <person name="Riley R."/>
            <person name="Hundley H."/>
            <person name="Na H."/>
            <person name="Barry K."/>
            <person name="Grigoriev I.V."/>
            <person name="Stajich J.E."/>
            <person name="Kennedy P.G."/>
        </authorList>
    </citation>
    <scope>NUCLEOTIDE SEQUENCE</scope>
    <source>
        <strain evidence="2">FC203</strain>
    </source>
</reference>
<evidence type="ECO:0000313" key="3">
    <source>
        <dbReference type="Proteomes" id="UP001195769"/>
    </source>
</evidence>
<comment type="caution">
    <text evidence="2">The sequence shown here is derived from an EMBL/GenBank/DDBJ whole genome shotgun (WGS) entry which is preliminary data.</text>
</comment>
<dbReference type="InterPro" id="IPR040521">
    <property type="entry name" value="KDZ"/>
</dbReference>
<keyword evidence="3" id="KW-1185">Reference proteome</keyword>
<accession>A0AAD4E2I0</accession>
<dbReference type="Pfam" id="PF18803">
    <property type="entry name" value="CxC2"/>
    <property type="match status" value="1"/>
</dbReference>
<dbReference type="GeneID" id="64658700"/>
<dbReference type="AlphaFoldDB" id="A0AAD4E2I0"/>
<dbReference type="Pfam" id="PF18758">
    <property type="entry name" value="KDZ"/>
    <property type="match status" value="1"/>
</dbReference>
<name>A0AAD4E2I0_9AGAM</name>